<dbReference type="PIRSF" id="PIRSF001332">
    <property type="entry name" value="Acetolac_decarb"/>
    <property type="match status" value="1"/>
</dbReference>
<comment type="caution">
    <text evidence="10">The sequence shown here is derived from an EMBL/GenBank/DDBJ whole genome shotgun (WGS) entry which is preliminary data.</text>
</comment>
<sequence length="247" mass="26704">MATIGPMTTIGRHTIFQNSLMSALLDGIYDGELTIGDMLSRGNFGLGTFDALDGEMIILDGTCYQLRGDGSATIADLDQKSPFGQVTNFVPKIVADAPKGMRRSELSAFIDELQPSGNYLHAVRITGSFDTVTTRTVTKQEKPYPPMQDAVADDKEIKFENVCGIIGGFRTPGYAKGIGVPGCHVHFIDEDRTTGGHVLDYTVHEAVIELCPATDIELHLPLTADFAAGNLSPEDLDQQIHDTEVKS</sequence>
<dbReference type="eggNOG" id="COG3527">
    <property type="taxonomic scope" value="Bacteria"/>
</dbReference>
<dbReference type="SUPFAM" id="SSF117856">
    <property type="entry name" value="AF0104/ALDC/Ptd012-like"/>
    <property type="match status" value="1"/>
</dbReference>
<gene>
    <name evidence="10" type="primary">budA</name>
    <name evidence="10" type="ORF">HMPREF0291_10062</name>
</gene>
<keyword evidence="7 9" id="KW-0005">Acetoin biosynthesis</keyword>
<dbReference type="InterPro" id="IPR005128">
    <property type="entry name" value="Acetolactate_a_deCO2ase"/>
</dbReference>
<evidence type="ECO:0000256" key="9">
    <source>
        <dbReference type="PIRNR" id="PIRNR001332"/>
    </source>
</evidence>
<evidence type="ECO:0000256" key="3">
    <source>
        <dbReference type="ARBA" id="ARBA00007106"/>
    </source>
</evidence>
<evidence type="ECO:0000256" key="5">
    <source>
        <dbReference type="ARBA" id="ARBA00020164"/>
    </source>
</evidence>
<comment type="pathway">
    <text evidence="2 9">Polyol metabolism; (R,R)-butane-2,3-diol biosynthesis; (R,R)-butane-2,3-diol from pyruvate: step 2/3.</text>
</comment>
<dbReference type="Gene3D" id="3.30.1330.80">
    <property type="entry name" value="Hypothetical protein, similar to alpha- acetolactate decarboxylase, domain 2"/>
    <property type="match status" value="2"/>
</dbReference>
<keyword evidence="11" id="KW-1185">Reference proteome</keyword>
<evidence type="ECO:0000313" key="11">
    <source>
        <dbReference type="Proteomes" id="UP000004208"/>
    </source>
</evidence>
<dbReference type="STRING" id="585529.HMPREF0291_10062"/>
<dbReference type="Pfam" id="PF03306">
    <property type="entry name" value="AAL_decarboxy"/>
    <property type="match status" value="1"/>
</dbReference>
<dbReference type="NCBIfam" id="TIGR01252">
    <property type="entry name" value="acetolac_decarb"/>
    <property type="match status" value="1"/>
</dbReference>
<dbReference type="CDD" id="cd17299">
    <property type="entry name" value="acetolactate_decarboxylase"/>
    <property type="match status" value="1"/>
</dbReference>
<dbReference type="PANTHER" id="PTHR35524:SF1">
    <property type="entry name" value="ALPHA-ACETOLACTATE DECARBOXYLASE"/>
    <property type="match status" value="1"/>
</dbReference>
<evidence type="ECO:0000256" key="6">
    <source>
        <dbReference type="ARBA" id="ARBA00022793"/>
    </source>
</evidence>
<keyword evidence="6 9" id="KW-0210">Decarboxylase</keyword>
<dbReference type="UniPathway" id="UPA00626">
    <property type="reaction ID" value="UER00678"/>
</dbReference>
<protein>
    <recommendedName>
        <fullName evidence="5 9">Alpha-acetolactate decarboxylase</fullName>
        <ecNumber evidence="4 9">4.1.1.5</ecNumber>
    </recommendedName>
</protein>
<evidence type="ECO:0000256" key="7">
    <source>
        <dbReference type="ARBA" id="ARBA00023061"/>
    </source>
</evidence>
<evidence type="ECO:0000256" key="4">
    <source>
        <dbReference type="ARBA" id="ARBA00013204"/>
    </source>
</evidence>
<evidence type="ECO:0000313" key="10">
    <source>
        <dbReference type="EMBL" id="EFK54804.1"/>
    </source>
</evidence>
<dbReference type="HOGENOM" id="CLU_072561_0_0_11"/>
<dbReference type="EMBL" id="ACLJ02000001">
    <property type="protein sequence ID" value="EFK54804.1"/>
    <property type="molecule type" value="Genomic_DNA"/>
</dbReference>
<reference evidence="10" key="1">
    <citation type="submission" date="2010-06" db="EMBL/GenBank/DDBJ databases">
        <authorList>
            <person name="Muzny D."/>
            <person name="Qin X."/>
            <person name="Buhay C."/>
            <person name="Dugan-Rocha S."/>
            <person name="Ding Y."/>
            <person name="Chen G."/>
            <person name="Hawes A."/>
            <person name="Holder M."/>
            <person name="Jhangiani S."/>
            <person name="Johnson A."/>
            <person name="Khan Z."/>
            <person name="Li Z."/>
            <person name="Liu W."/>
            <person name="Liu X."/>
            <person name="Perez L."/>
            <person name="Shen H."/>
            <person name="Wang Q."/>
            <person name="Watt J."/>
            <person name="Xi L."/>
            <person name="Xin Y."/>
            <person name="Zhou J."/>
            <person name="Deng J."/>
            <person name="Jiang H."/>
            <person name="Liu Y."/>
            <person name="Qu J."/>
            <person name="Song X.-Z."/>
            <person name="Zhang L."/>
            <person name="Villasana D."/>
            <person name="Johnson A."/>
            <person name="Liu J."/>
            <person name="Liyanage D."/>
            <person name="Lorensuhewa L."/>
            <person name="Robinson T."/>
            <person name="Song A."/>
            <person name="Song B.-B."/>
            <person name="Dinh H."/>
            <person name="Thornton R."/>
            <person name="Coyle M."/>
            <person name="Francisco L."/>
            <person name="Jackson L."/>
            <person name="Javaid M."/>
            <person name="Korchina V."/>
            <person name="Kovar C."/>
            <person name="Mata R."/>
            <person name="Mathew T."/>
            <person name="Ngo R."/>
            <person name="Nguyen L."/>
            <person name="Nguyen N."/>
            <person name="Okwuonu G."/>
            <person name="Ongeri F."/>
            <person name="Pham C."/>
            <person name="Simmons D."/>
            <person name="Wilczek-Boney K."/>
            <person name="Hale W."/>
            <person name="Jakkamsetti A."/>
            <person name="Pham P."/>
            <person name="Ruth R."/>
            <person name="San Lucas F."/>
            <person name="Warren J."/>
            <person name="Zhang J."/>
            <person name="Zhao Z."/>
            <person name="Zhou C."/>
            <person name="Zhu D."/>
            <person name="Lee S."/>
            <person name="Bess C."/>
            <person name="Blankenburg K."/>
            <person name="Forbes L."/>
            <person name="Fu Q."/>
            <person name="Gubbala S."/>
            <person name="Hirani K."/>
            <person name="Jayaseelan J.C."/>
            <person name="Lara F."/>
            <person name="Munidasa M."/>
            <person name="Palculict T."/>
            <person name="Patil S."/>
            <person name="Pu L.-L."/>
            <person name="Saada N."/>
            <person name="Tang L."/>
            <person name="Weissenberger G."/>
            <person name="Zhu Y."/>
            <person name="Hemphill L."/>
            <person name="Shang Y."/>
            <person name="Youmans B."/>
            <person name="Ayvaz T."/>
            <person name="Ross M."/>
            <person name="Santibanez J."/>
            <person name="Aqrawi P."/>
            <person name="Gross S."/>
            <person name="Joshi V."/>
            <person name="Fowler G."/>
            <person name="Nazareth L."/>
            <person name="Reid J."/>
            <person name="Worley K."/>
            <person name="Petrosino J."/>
            <person name="Highlander S."/>
            <person name="Gibbs R."/>
        </authorList>
    </citation>
    <scope>NUCLEOTIDE SEQUENCE [LARGE SCALE GENOMIC DNA]</scope>
    <source>
        <strain evidence="10">ATCC 33030</strain>
    </source>
</reference>
<dbReference type="EC" id="4.1.1.5" evidence="4 9"/>
<dbReference type="GO" id="GO:0047605">
    <property type="term" value="F:acetolactate decarboxylase activity"/>
    <property type="evidence" value="ECO:0007669"/>
    <property type="project" value="UniProtKB-UniRule"/>
</dbReference>
<dbReference type="Proteomes" id="UP000004208">
    <property type="component" value="Unassembled WGS sequence"/>
</dbReference>
<accession>D7WAC3</accession>
<evidence type="ECO:0000256" key="8">
    <source>
        <dbReference type="ARBA" id="ARBA00023239"/>
    </source>
</evidence>
<dbReference type="AlphaFoldDB" id="D7WAC3"/>
<dbReference type="GO" id="GO:0045151">
    <property type="term" value="P:acetoin biosynthetic process"/>
    <property type="evidence" value="ECO:0007669"/>
    <property type="project" value="UniProtKB-UniRule"/>
</dbReference>
<evidence type="ECO:0000256" key="2">
    <source>
        <dbReference type="ARBA" id="ARBA00005170"/>
    </source>
</evidence>
<evidence type="ECO:0000256" key="1">
    <source>
        <dbReference type="ARBA" id="ARBA00001784"/>
    </source>
</evidence>
<comment type="catalytic activity">
    <reaction evidence="1 9">
        <text>(2S)-2-acetolactate + H(+) = (R)-acetoin + CO2</text>
        <dbReference type="Rhea" id="RHEA:21580"/>
        <dbReference type="ChEBI" id="CHEBI:15378"/>
        <dbReference type="ChEBI" id="CHEBI:15686"/>
        <dbReference type="ChEBI" id="CHEBI:16526"/>
        <dbReference type="ChEBI" id="CHEBI:58476"/>
        <dbReference type="EC" id="4.1.1.5"/>
    </reaction>
</comment>
<organism evidence="10 11">
    <name type="scientific">Corynebacterium genitalium ATCC 33030</name>
    <dbReference type="NCBI Taxonomy" id="585529"/>
    <lineage>
        <taxon>Bacteria</taxon>
        <taxon>Bacillati</taxon>
        <taxon>Actinomycetota</taxon>
        <taxon>Actinomycetes</taxon>
        <taxon>Mycobacteriales</taxon>
        <taxon>Corynebacteriaceae</taxon>
        <taxon>Corynebacterium</taxon>
    </lineage>
</organism>
<dbReference type="PANTHER" id="PTHR35524">
    <property type="entry name" value="ALPHA-ACETOLACTATE DECARBOXYLASE"/>
    <property type="match status" value="1"/>
</dbReference>
<keyword evidence="8 9" id="KW-0456">Lyase</keyword>
<comment type="similarity">
    <text evidence="3 9">Belongs to the alpha-acetolactate decarboxylase family.</text>
</comment>
<proteinExistence type="inferred from homology"/>
<name>D7WAC3_9CORY</name>